<evidence type="ECO:0000313" key="30">
    <source>
        <dbReference type="Proteomes" id="UP000437862"/>
    </source>
</evidence>
<dbReference type="PANTHER" id="PTHR43396">
    <property type="entry name" value="FLAVOHEMOPROTEIN"/>
    <property type="match status" value="1"/>
</dbReference>
<accession>A0A562PR19</accession>
<comment type="similarity">
    <text evidence="3">In the C-terminal section; belongs to the flavoprotein pyridine nucleotide cytochrome reductase family.</text>
</comment>
<dbReference type="GO" id="GO:0071949">
    <property type="term" value="F:FAD binding"/>
    <property type="evidence" value="ECO:0007669"/>
    <property type="project" value="TreeGrafter"/>
</dbReference>
<dbReference type="InterPro" id="IPR017938">
    <property type="entry name" value="Riboflavin_synthase-like_b-brl"/>
</dbReference>
<keyword evidence="28" id="KW-0223">Dioxygenase</keyword>
<dbReference type="GO" id="GO:0020037">
    <property type="term" value="F:heme binding"/>
    <property type="evidence" value="ECO:0007669"/>
    <property type="project" value="InterPro"/>
</dbReference>
<dbReference type="Pfam" id="PF00970">
    <property type="entry name" value="FAD_binding_6"/>
    <property type="match status" value="1"/>
</dbReference>
<evidence type="ECO:0000313" key="29">
    <source>
        <dbReference type="Proteomes" id="UP000315112"/>
    </source>
</evidence>
<sequence length="393" mass="42678">MLSAEHRAIVSATVPILEQGGEALTRHFYPILFRDYPAVQPYFNQAHQHSGAQQRALANGVLMYAKHIDKLDQLGPLVAQVVAKHVSLNILPEHYPMVGASLLKAIREVLGAEVATDAVLEAWGAAYGQLADILIGAEGQVYQAQAHAPGGWNGLRRFVVAAKRHESIEIASFVLRPEDGGAVMDFLPGQYIGVRAVIGGVEQRRNYSLSAAPNGKTYQISVKREQGGKMSNHLHDQVGEGDVLELLPPSGAFTLADTQRPVVFITGGVGITPALAMLPAALAAGREVHFIHAARHGGVHAFRDHVDELAGRHPQLRRYYVYAEQMEGQPEPDAVGLIDRDKLAAMLPASRDVDAYFLGPQPFMQVVKRSLRELGVPENQTYYEFFGPAAALA</sequence>
<reference evidence="28" key="2">
    <citation type="submission" date="2019-07" db="EMBL/GenBank/DDBJ databases">
        <authorList>
            <person name="Whitman W."/>
            <person name="Huntemann M."/>
            <person name="Clum A."/>
            <person name="Pillay M."/>
            <person name="Palaniappan K."/>
            <person name="Varghese N."/>
            <person name="Mikhailova N."/>
            <person name="Stamatis D."/>
            <person name="Reddy T."/>
            <person name="Daum C."/>
            <person name="Shapiro N."/>
            <person name="Ivanova N."/>
            <person name="Kyrpides N."/>
            <person name="Woyke T."/>
        </authorList>
    </citation>
    <scope>NUCLEOTIDE SEQUENCE</scope>
    <source>
        <strain evidence="28">CGMCC 1.10685</strain>
    </source>
</reference>
<dbReference type="Proteomes" id="UP000315112">
    <property type="component" value="Unassembled WGS sequence"/>
</dbReference>
<dbReference type="SUPFAM" id="SSF52343">
    <property type="entry name" value="Ferredoxin reductase-like, C-terminal NADP-linked domain"/>
    <property type="match status" value="1"/>
</dbReference>
<dbReference type="Pfam" id="PF00175">
    <property type="entry name" value="NAD_binding_1"/>
    <property type="match status" value="1"/>
</dbReference>
<evidence type="ECO:0000256" key="9">
    <source>
        <dbReference type="ARBA" id="ARBA00022617"/>
    </source>
</evidence>
<comment type="catalytic activity">
    <reaction evidence="22">
        <text>2 nitric oxide + NADH + 2 O2 = 2 nitrate + NAD(+) + H(+)</text>
        <dbReference type="Rhea" id="RHEA:19469"/>
        <dbReference type="ChEBI" id="CHEBI:15378"/>
        <dbReference type="ChEBI" id="CHEBI:15379"/>
        <dbReference type="ChEBI" id="CHEBI:16480"/>
        <dbReference type="ChEBI" id="CHEBI:17632"/>
        <dbReference type="ChEBI" id="CHEBI:57540"/>
        <dbReference type="ChEBI" id="CHEBI:57945"/>
        <dbReference type="EC" id="1.14.12.17"/>
    </reaction>
</comment>
<dbReference type="NCBIfam" id="NF009805">
    <property type="entry name" value="PRK13289.1"/>
    <property type="match status" value="1"/>
</dbReference>
<dbReference type="InterPro" id="IPR001433">
    <property type="entry name" value="OxRdtase_FAD/NAD-bd"/>
</dbReference>
<comment type="similarity">
    <text evidence="4">Belongs to the globin family. Two-domain flavohemoproteins subfamily.</text>
</comment>
<dbReference type="Proteomes" id="UP000437862">
    <property type="component" value="Chromosome"/>
</dbReference>
<keyword evidence="16" id="KW-0408">Iron</keyword>
<evidence type="ECO:0000256" key="21">
    <source>
        <dbReference type="ARBA" id="ARBA00033187"/>
    </source>
</evidence>
<dbReference type="Pfam" id="PF00042">
    <property type="entry name" value="Globin"/>
    <property type="match status" value="1"/>
</dbReference>
<keyword evidence="8" id="KW-0216">Detoxification</keyword>
<organism evidence="28 29">
    <name type="scientific">Pseudoduganella flava</name>
    <dbReference type="NCBI Taxonomy" id="871742"/>
    <lineage>
        <taxon>Bacteria</taxon>
        <taxon>Pseudomonadati</taxon>
        <taxon>Pseudomonadota</taxon>
        <taxon>Betaproteobacteria</taxon>
        <taxon>Burkholderiales</taxon>
        <taxon>Oxalobacteraceae</taxon>
        <taxon>Telluria group</taxon>
        <taxon>Pseudoduganella</taxon>
    </lineage>
</organism>
<dbReference type="InterPro" id="IPR039261">
    <property type="entry name" value="FNR_nucleotide-bd"/>
</dbReference>
<feature type="domain" description="FAD-binding FR-type" evidence="26">
    <location>
        <begin position="153"/>
        <end position="256"/>
    </location>
</feature>
<evidence type="ECO:0000256" key="17">
    <source>
        <dbReference type="ARBA" id="ARBA00023027"/>
    </source>
</evidence>
<dbReference type="GO" id="GO:0019825">
    <property type="term" value="F:oxygen binding"/>
    <property type="evidence" value="ECO:0007669"/>
    <property type="project" value="InterPro"/>
</dbReference>
<keyword evidence="9 24" id="KW-0349">Heme</keyword>
<dbReference type="OrthoDB" id="9801223at2"/>
<evidence type="ECO:0000256" key="19">
    <source>
        <dbReference type="ARBA" id="ARBA00030024"/>
    </source>
</evidence>
<keyword evidence="13" id="KW-0274">FAD</keyword>
<evidence type="ECO:0000256" key="18">
    <source>
        <dbReference type="ARBA" id="ARBA00025094"/>
    </source>
</evidence>
<dbReference type="RefSeq" id="WP_145876604.1">
    <property type="nucleotide sequence ID" value="NZ_CP046904.1"/>
</dbReference>
<keyword evidence="30" id="KW-1185">Reference proteome</keyword>
<evidence type="ECO:0000313" key="28">
    <source>
        <dbReference type="EMBL" id="TWI46828.1"/>
    </source>
</evidence>
<keyword evidence="15 27" id="KW-0560">Oxidoreductase</keyword>
<evidence type="ECO:0000256" key="10">
    <source>
        <dbReference type="ARBA" id="ARBA00022621"/>
    </source>
</evidence>
<dbReference type="PRINTS" id="PR00410">
    <property type="entry name" value="PHEHYDRXLASE"/>
</dbReference>
<evidence type="ECO:0000256" key="20">
    <source>
        <dbReference type="ARBA" id="ARBA00030929"/>
    </source>
</evidence>
<evidence type="ECO:0000256" key="3">
    <source>
        <dbReference type="ARBA" id="ARBA00006401"/>
    </source>
</evidence>
<comment type="catalytic activity">
    <reaction evidence="23">
        <text>2 nitric oxide + NADPH + 2 O2 = 2 nitrate + NADP(+) + H(+)</text>
        <dbReference type="Rhea" id="RHEA:19465"/>
        <dbReference type="ChEBI" id="CHEBI:15378"/>
        <dbReference type="ChEBI" id="CHEBI:15379"/>
        <dbReference type="ChEBI" id="CHEBI:16480"/>
        <dbReference type="ChEBI" id="CHEBI:17632"/>
        <dbReference type="ChEBI" id="CHEBI:57783"/>
        <dbReference type="ChEBI" id="CHEBI:58349"/>
        <dbReference type="EC" id="1.14.12.17"/>
    </reaction>
</comment>
<evidence type="ECO:0000256" key="14">
    <source>
        <dbReference type="ARBA" id="ARBA00022857"/>
    </source>
</evidence>
<reference evidence="27 30" key="3">
    <citation type="submission" date="2019-12" db="EMBL/GenBank/DDBJ databases">
        <title>Draft Genome Sequences of Six Type Strains of the Genus Massilia.</title>
        <authorList>
            <person name="Miess H."/>
            <person name="Frediansyah A."/>
            <person name="Goeker M."/>
            <person name="Gross H."/>
        </authorList>
    </citation>
    <scope>NUCLEOTIDE SEQUENCE [LARGE SCALE GENOMIC DNA]</scope>
    <source>
        <strain evidence="27 30">DSM 26639</strain>
    </source>
</reference>
<dbReference type="EMBL" id="VLKW01000005">
    <property type="protein sequence ID" value="TWI46828.1"/>
    <property type="molecule type" value="Genomic_DNA"/>
</dbReference>
<dbReference type="AlphaFoldDB" id="A0A562PR19"/>
<dbReference type="FunFam" id="1.10.490.10:FF:000003">
    <property type="entry name" value="Flavohemoprotein"/>
    <property type="match status" value="1"/>
</dbReference>
<dbReference type="PANTHER" id="PTHR43396:SF3">
    <property type="entry name" value="FLAVOHEMOPROTEIN"/>
    <property type="match status" value="1"/>
</dbReference>
<dbReference type="InterPro" id="IPR009050">
    <property type="entry name" value="Globin-like_sf"/>
</dbReference>
<dbReference type="FunFam" id="2.40.30.10:FF:000034">
    <property type="entry name" value="Flavohemoprotein"/>
    <property type="match status" value="1"/>
</dbReference>
<dbReference type="InterPro" id="IPR012292">
    <property type="entry name" value="Globin/Proto"/>
</dbReference>
<dbReference type="GO" id="GO:0008941">
    <property type="term" value="F:nitric oxide dioxygenase NAD(P)H activity"/>
    <property type="evidence" value="ECO:0007669"/>
    <property type="project" value="UniProtKB-EC"/>
</dbReference>
<dbReference type="SUPFAM" id="SSF46458">
    <property type="entry name" value="Globin-like"/>
    <property type="match status" value="1"/>
</dbReference>
<dbReference type="GO" id="GO:0071500">
    <property type="term" value="P:cellular response to nitrosative stress"/>
    <property type="evidence" value="ECO:0007669"/>
    <property type="project" value="TreeGrafter"/>
</dbReference>
<evidence type="ECO:0000256" key="13">
    <source>
        <dbReference type="ARBA" id="ARBA00022827"/>
    </source>
</evidence>
<comment type="cofactor">
    <cofactor evidence="2">
        <name>FAD</name>
        <dbReference type="ChEBI" id="CHEBI:57692"/>
    </cofactor>
</comment>
<dbReference type="InterPro" id="IPR000971">
    <property type="entry name" value="Globin"/>
</dbReference>
<evidence type="ECO:0000256" key="15">
    <source>
        <dbReference type="ARBA" id="ARBA00023002"/>
    </source>
</evidence>
<dbReference type="PROSITE" id="PS51384">
    <property type="entry name" value="FAD_FR"/>
    <property type="match status" value="1"/>
</dbReference>
<evidence type="ECO:0000256" key="8">
    <source>
        <dbReference type="ARBA" id="ARBA00022575"/>
    </source>
</evidence>
<keyword evidence="17" id="KW-0520">NAD</keyword>
<dbReference type="InterPro" id="IPR008333">
    <property type="entry name" value="Cbr1-like_FAD-bd_dom"/>
</dbReference>
<feature type="domain" description="Globin" evidence="25">
    <location>
        <begin position="1"/>
        <end position="139"/>
    </location>
</feature>
<keyword evidence="11" id="KW-0285">Flavoprotein</keyword>
<dbReference type="Gene3D" id="3.40.50.80">
    <property type="entry name" value="Nucleotide-binding domain of ferredoxin-NADP reductase (FNR) module"/>
    <property type="match status" value="1"/>
</dbReference>
<gene>
    <name evidence="27" type="primary">hmpA</name>
    <name evidence="27" type="ORF">GO485_27870</name>
    <name evidence="28" type="ORF">IP92_03191</name>
</gene>
<dbReference type="GO" id="GO:0009636">
    <property type="term" value="P:response to toxic substance"/>
    <property type="evidence" value="ECO:0007669"/>
    <property type="project" value="UniProtKB-KW"/>
</dbReference>
<dbReference type="InterPro" id="IPR017927">
    <property type="entry name" value="FAD-bd_FR_type"/>
</dbReference>
<dbReference type="EMBL" id="CP046904">
    <property type="protein sequence ID" value="QGZ42475.1"/>
    <property type="molecule type" value="Genomic_DNA"/>
</dbReference>
<dbReference type="Gene3D" id="1.10.490.10">
    <property type="entry name" value="Globins"/>
    <property type="match status" value="1"/>
</dbReference>
<dbReference type="GO" id="GO:0046210">
    <property type="term" value="P:nitric oxide catabolic process"/>
    <property type="evidence" value="ECO:0007669"/>
    <property type="project" value="TreeGrafter"/>
</dbReference>
<name>A0A562PR19_9BURK</name>
<evidence type="ECO:0000256" key="16">
    <source>
        <dbReference type="ARBA" id="ARBA00023004"/>
    </source>
</evidence>
<proteinExistence type="inferred from homology"/>
<dbReference type="PROSITE" id="PS01033">
    <property type="entry name" value="GLOBIN"/>
    <property type="match status" value="1"/>
</dbReference>
<keyword evidence="10 24" id="KW-0561">Oxygen transport</keyword>
<evidence type="ECO:0000256" key="22">
    <source>
        <dbReference type="ARBA" id="ARBA00048649"/>
    </source>
</evidence>
<comment type="cofactor">
    <cofactor evidence="1">
        <name>heme b</name>
        <dbReference type="ChEBI" id="CHEBI:60344"/>
    </cofactor>
</comment>
<evidence type="ECO:0000256" key="5">
    <source>
        <dbReference type="ARBA" id="ARBA00012229"/>
    </source>
</evidence>
<evidence type="ECO:0000256" key="1">
    <source>
        <dbReference type="ARBA" id="ARBA00001970"/>
    </source>
</evidence>
<comment type="function">
    <text evidence="18">Is involved in NO detoxification in an aerobic process, termed nitric oxide dioxygenase (NOD) reaction that utilizes O(2) and NAD(P)H to convert NO to nitrate, which protects the bacterium from various noxious nitrogen compounds. Therefore, plays a central role in the inducible response to nitrosative stress.</text>
</comment>
<evidence type="ECO:0000256" key="7">
    <source>
        <dbReference type="ARBA" id="ARBA00022448"/>
    </source>
</evidence>
<keyword evidence="14" id="KW-0521">NADP</keyword>
<dbReference type="Gene3D" id="2.40.30.10">
    <property type="entry name" value="Translation factors"/>
    <property type="match status" value="1"/>
</dbReference>
<dbReference type="GO" id="GO:0005344">
    <property type="term" value="F:oxygen carrier activity"/>
    <property type="evidence" value="ECO:0007669"/>
    <property type="project" value="UniProtKB-KW"/>
</dbReference>
<dbReference type="SUPFAM" id="SSF63380">
    <property type="entry name" value="Riboflavin synthase domain-like"/>
    <property type="match status" value="1"/>
</dbReference>
<dbReference type="FunFam" id="3.40.50.80:FF:000010">
    <property type="entry name" value="Flavohemoprotein"/>
    <property type="match status" value="1"/>
</dbReference>
<evidence type="ECO:0000313" key="27">
    <source>
        <dbReference type="EMBL" id="QGZ42475.1"/>
    </source>
</evidence>
<evidence type="ECO:0000256" key="6">
    <source>
        <dbReference type="ARBA" id="ARBA00014637"/>
    </source>
</evidence>
<dbReference type="GO" id="GO:0046872">
    <property type="term" value="F:metal ion binding"/>
    <property type="evidence" value="ECO:0007669"/>
    <property type="project" value="UniProtKB-KW"/>
</dbReference>
<evidence type="ECO:0000256" key="24">
    <source>
        <dbReference type="RuleBase" id="RU000356"/>
    </source>
</evidence>
<evidence type="ECO:0000256" key="12">
    <source>
        <dbReference type="ARBA" id="ARBA00022723"/>
    </source>
</evidence>
<evidence type="ECO:0000259" key="26">
    <source>
        <dbReference type="PROSITE" id="PS51384"/>
    </source>
</evidence>
<dbReference type="CDD" id="cd06184">
    <property type="entry name" value="flavohem_like_fad_nad_binding"/>
    <property type="match status" value="1"/>
</dbReference>
<keyword evidence="12" id="KW-0479">Metal-binding</keyword>
<evidence type="ECO:0000256" key="11">
    <source>
        <dbReference type="ARBA" id="ARBA00022630"/>
    </source>
</evidence>
<dbReference type="EC" id="1.14.12.17" evidence="5"/>
<evidence type="ECO:0000256" key="2">
    <source>
        <dbReference type="ARBA" id="ARBA00001974"/>
    </source>
</evidence>
<evidence type="ECO:0000256" key="23">
    <source>
        <dbReference type="ARBA" id="ARBA00049433"/>
    </source>
</evidence>
<keyword evidence="7 24" id="KW-0813">Transport</keyword>
<protein>
    <recommendedName>
        <fullName evidence="6">Flavohemoprotein</fullName>
        <ecNumber evidence="5">1.14.12.17</ecNumber>
    </recommendedName>
    <alternativeName>
        <fullName evidence="20">Flavohemoglobin</fullName>
    </alternativeName>
    <alternativeName>
        <fullName evidence="19">Hemoglobin-like protein</fullName>
    </alternativeName>
    <alternativeName>
        <fullName evidence="21">Nitric oxide dioxygenase</fullName>
    </alternativeName>
</protein>
<reference evidence="28 29" key="1">
    <citation type="journal article" date="2015" name="Stand. Genomic Sci.">
        <title>Genomic Encyclopedia of Bacterial and Archaeal Type Strains, Phase III: the genomes of soil and plant-associated and newly described type strains.</title>
        <authorList>
            <person name="Whitman W.B."/>
            <person name="Woyke T."/>
            <person name="Klenk H.P."/>
            <person name="Zhou Y."/>
            <person name="Lilburn T.G."/>
            <person name="Beck B.J."/>
            <person name="De Vos P."/>
            <person name="Vandamme P."/>
            <person name="Eisen J.A."/>
            <person name="Garrity G."/>
            <person name="Hugenholtz P."/>
            <person name="Kyrpides N.C."/>
        </authorList>
    </citation>
    <scope>NUCLEOTIDE SEQUENCE [LARGE SCALE GENOMIC DNA]</scope>
    <source>
        <strain evidence="28 29">CGMCC 1.10685</strain>
    </source>
</reference>
<evidence type="ECO:0000256" key="4">
    <source>
        <dbReference type="ARBA" id="ARBA00008414"/>
    </source>
</evidence>
<evidence type="ECO:0000259" key="25">
    <source>
        <dbReference type="PROSITE" id="PS01033"/>
    </source>
</evidence>